<protein>
    <submittedName>
        <fullName evidence="5">Flp pilus assembly protein CpaB</fullName>
    </submittedName>
</protein>
<sequence length="258" mass="28021">MNPRQRRGVLLMALAAVGAVAVFVSVFTYLDDQQERFGGSATVLRLTEDVGAYQPIGRDSVEQVEVPSMYFDPEVFITDLDEVETPEDQELVASSRLESGVYLQRGMVEPQPTLTTGEREIAIMVNAETGVAGKVRPGSTVDIYGTFQARDHGEACATRVITEVEVLDIGELRSQETDAGGVAGVVPVTFRLDPDAALRLAYAEEFSTKLRLALVSAQGNGQVGDQQFCSGDFDDLIERMADQDSDEQTDERRAPHGG</sequence>
<evidence type="ECO:0000256" key="2">
    <source>
        <dbReference type="SAM" id="Phobius"/>
    </source>
</evidence>
<evidence type="ECO:0000313" key="4">
    <source>
        <dbReference type="EMBL" id="MFB8767864.1"/>
    </source>
</evidence>
<feature type="domain" description="Flp pilus assembly protein RcpC/CpaB" evidence="3">
    <location>
        <begin position="114"/>
        <end position="214"/>
    </location>
</feature>
<keyword evidence="2" id="KW-1133">Transmembrane helix</keyword>
<dbReference type="AlphaFoldDB" id="A0A7K2IW11"/>
<dbReference type="Proteomes" id="UP001585053">
    <property type="component" value="Unassembled WGS sequence"/>
</dbReference>
<feature type="transmembrane region" description="Helical" evidence="2">
    <location>
        <begin position="9"/>
        <end position="30"/>
    </location>
</feature>
<keyword evidence="7" id="KW-1185">Reference proteome</keyword>
<reference evidence="4 7" key="2">
    <citation type="submission" date="2024-01" db="EMBL/GenBank/DDBJ databases">
        <title>Genome mining of biosynthetic gene clusters to explore secondary metabolites of Streptomyces sp.</title>
        <authorList>
            <person name="Baig A."/>
            <person name="Ajitkumar Shintre N."/>
            <person name="Kumar H."/>
            <person name="Anbarasu A."/>
            <person name="Ramaiah S."/>
        </authorList>
    </citation>
    <scope>NUCLEOTIDE SEQUENCE [LARGE SCALE GENOMIC DNA]</scope>
    <source>
        <strain evidence="4 7">A01</strain>
    </source>
</reference>
<dbReference type="EMBL" id="JAYMRS010000002">
    <property type="protein sequence ID" value="MFB8767864.1"/>
    <property type="molecule type" value="Genomic_DNA"/>
</dbReference>
<keyword evidence="2" id="KW-0812">Transmembrane</keyword>
<organism evidence="5 6">
    <name type="scientific">Nocardiopsis alba</name>
    <dbReference type="NCBI Taxonomy" id="53437"/>
    <lineage>
        <taxon>Bacteria</taxon>
        <taxon>Bacillati</taxon>
        <taxon>Actinomycetota</taxon>
        <taxon>Actinomycetes</taxon>
        <taxon>Streptosporangiales</taxon>
        <taxon>Nocardiopsidaceae</taxon>
        <taxon>Nocardiopsis</taxon>
    </lineage>
</organism>
<dbReference type="InterPro" id="IPR031571">
    <property type="entry name" value="RcpC_dom"/>
</dbReference>
<dbReference type="Proteomes" id="UP000467124">
    <property type="component" value="Unassembled WGS sequence"/>
</dbReference>
<dbReference type="RefSeq" id="WP_014911075.1">
    <property type="nucleotide sequence ID" value="NZ_BAZE01000009.1"/>
</dbReference>
<evidence type="ECO:0000256" key="1">
    <source>
        <dbReference type="SAM" id="MobiDB-lite"/>
    </source>
</evidence>
<keyword evidence="2" id="KW-0472">Membrane</keyword>
<evidence type="ECO:0000313" key="6">
    <source>
        <dbReference type="Proteomes" id="UP000467124"/>
    </source>
</evidence>
<dbReference type="InterPro" id="IPR017592">
    <property type="entry name" value="Pilus_assmbl_Flp-typ_CpaB"/>
</dbReference>
<evidence type="ECO:0000313" key="7">
    <source>
        <dbReference type="Proteomes" id="UP001585053"/>
    </source>
</evidence>
<dbReference type="NCBIfam" id="TIGR03177">
    <property type="entry name" value="pilus_cpaB"/>
    <property type="match status" value="1"/>
</dbReference>
<gene>
    <name evidence="5" type="primary">cpaB</name>
    <name evidence="5" type="ORF">GTW20_18240</name>
    <name evidence="4" type="ORF">VSQ78_09130</name>
</gene>
<dbReference type="EMBL" id="WWHY01000001">
    <property type="protein sequence ID" value="MYR34141.1"/>
    <property type="molecule type" value="Genomic_DNA"/>
</dbReference>
<reference evidence="5 6" key="1">
    <citation type="journal article" date="2019" name="Nat. Commun.">
        <title>The antimicrobial potential of Streptomyces from insect microbiomes.</title>
        <authorList>
            <person name="Chevrette M.G."/>
            <person name="Carlson C.M."/>
            <person name="Ortega H.E."/>
            <person name="Thomas C."/>
            <person name="Ananiev G.E."/>
            <person name="Barns K.J."/>
            <person name="Book A.J."/>
            <person name="Cagnazzo J."/>
            <person name="Carlos C."/>
            <person name="Flanigan W."/>
            <person name="Grubbs K.J."/>
            <person name="Horn H.A."/>
            <person name="Hoffmann F.M."/>
            <person name="Klassen J.L."/>
            <person name="Knack J.J."/>
            <person name="Lewin G.R."/>
            <person name="McDonald B.R."/>
            <person name="Muller L."/>
            <person name="Melo W.G.P."/>
            <person name="Pinto-Tomas A.A."/>
            <person name="Schmitz A."/>
            <person name="Wendt-Pienkowski E."/>
            <person name="Wildman S."/>
            <person name="Zhao M."/>
            <person name="Zhang F."/>
            <person name="Bugni T.S."/>
            <person name="Andes D.R."/>
            <person name="Pupo M.T."/>
            <person name="Currie C.R."/>
        </authorList>
    </citation>
    <scope>NUCLEOTIDE SEQUENCE [LARGE SCALE GENOMIC DNA]</scope>
    <source>
        <strain evidence="5 6">SID5840</strain>
    </source>
</reference>
<comment type="caution">
    <text evidence="5">The sequence shown here is derived from an EMBL/GenBank/DDBJ whole genome shotgun (WGS) entry which is preliminary data.</text>
</comment>
<accession>A0A7K2IW11</accession>
<name>A0A7K2IW11_9ACTN</name>
<dbReference type="OMA" id="MNSRQRR"/>
<dbReference type="GeneID" id="91392862"/>
<proteinExistence type="predicted"/>
<feature type="region of interest" description="Disordered" evidence="1">
    <location>
        <begin position="237"/>
        <end position="258"/>
    </location>
</feature>
<evidence type="ECO:0000259" key="3">
    <source>
        <dbReference type="Pfam" id="PF16976"/>
    </source>
</evidence>
<dbReference type="Pfam" id="PF16976">
    <property type="entry name" value="RcpC"/>
    <property type="match status" value="1"/>
</dbReference>
<evidence type="ECO:0000313" key="5">
    <source>
        <dbReference type="EMBL" id="MYR34141.1"/>
    </source>
</evidence>